<reference evidence="2 3" key="1">
    <citation type="submission" date="2024-02" db="EMBL/GenBank/DDBJ databases">
        <authorList>
            <person name="Vignale AGUSTIN F."/>
            <person name="Sosa J E."/>
            <person name="Modenutti C."/>
        </authorList>
    </citation>
    <scope>NUCLEOTIDE SEQUENCE [LARGE SCALE GENOMIC DNA]</scope>
</reference>
<feature type="non-terminal residue" evidence="2">
    <location>
        <position position="77"/>
    </location>
</feature>
<dbReference type="AlphaFoldDB" id="A0ABC8T460"/>
<evidence type="ECO:0000256" key="1">
    <source>
        <dbReference type="SAM" id="MobiDB-lite"/>
    </source>
</evidence>
<dbReference type="Proteomes" id="UP001642360">
    <property type="component" value="Unassembled WGS sequence"/>
</dbReference>
<evidence type="ECO:0000313" key="3">
    <source>
        <dbReference type="Proteomes" id="UP001642360"/>
    </source>
</evidence>
<protein>
    <submittedName>
        <fullName evidence="2">Uncharacterized protein</fullName>
    </submittedName>
</protein>
<organism evidence="2 3">
    <name type="scientific">Ilex paraguariensis</name>
    <name type="common">yerba mate</name>
    <dbReference type="NCBI Taxonomy" id="185542"/>
    <lineage>
        <taxon>Eukaryota</taxon>
        <taxon>Viridiplantae</taxon>
        <taxon>Streptophyta</taxon>
        <taxon>Embryophyta</taxon>
        <taxon>Tracheophyta</taxon>
        <taxon>Spermatophyta</taxon>
        <taxon>Magnoliopsida</taxon>
        <taxon>eudicotyledons</taxon>
        <taxon>Gunneridae</taxon>
        <taxon>Pentapetalae</taxon>
        <taxon>asterids</taxon>
        <taxon>campanulids</taxon>
        <taxon>Aquifoliales</taxon>
        <taxon>Aquifoliaceae</taxon>
        <taxon>Ilex</taxon>
    </lineage>
</organism>
<dbReference type="EMBL" id="CAUOFW020004125">
    <property type="protein sequence ID" value="CAK9163975.1"/>
    <property type="molecule type" value="Genomic_DNA"/>
</dbReference>
<name>A0ABC8T460_9AQUA</name>
<keyword evidence="3" id="KW-1185">Reference proteome</keyword>
<sequence length="77" mass="8425">MFGDGNKDKEVGSSPKERDLPVEVVLEGQLPLITFKAEKEIPGFPKEIPLSKSSICLRGNEDLHGVLLLHLVSKNGE</sequence>
<feature type="region of interest" description="Disordered" evidence="1">
    <location>
        <begin position="1"/>
        <end position="20"/>
    </location>
</feature>
<comment type="caution">
    <text evidence="2">The sequence shown here is derived from an EMBL/GenBank/DDBJ whole genome shotgun (WGS) entry which is preliminary data.</text>
</comment>
<evidence type="ECO:0000313" key="2">
    <source>
        <dbReference type="EMBL" id="CAK9163975.1"/>
    </source>
</evidence>
<proteinExistence type="predicted"/>
<gene>
    <name evidence="2" type="ORF">ILEXP_LOCUS33048</name>
</gene>
<accession>A0ABC8T460</accession>